<dbReference type="PANTHER" id="PTHR24035:SF109">
    <property type="entry name" value="PROTEIN DRAPER"/>
    <property type="match status" value="1"/>
</dbReference>
<dbReference type="Gene3D" id="2.170.300.10">
    <property type="entry name" value="Tie2 ligand-binding domain superfamily"/>
    <property type="match status" value="1"/>
</dbReference>
<evidence type="ECO:0000313" key="5">
    <source>
        <dbReference type="RefSeq" id="XP_055898914.1"/>
    </source>
</evidence>
<sequence>MARHFKVLVLLAKILASVLLLVVSENQPCPDRRFVGPRCNILCNCNDTAECSNAENCTCKNRYFGYYCQYVDVEDDDSDNDKGNVARDSDFNTCFTSGSQETNLTIHFTYSSITFIHIRYHPSVTPVSKSLELELWLKAKETEYRRCNEVKFYRANSVELYCFESVNADTITISGSGVEKACEVYISQGRNLAIKAVVTVNITNSLPENGIDGDTATEYRSESHEYETFNITFQNPVVLTKIVIQLTDADGFTLRHANETSETFPRKADVTDRLIHVFYEPFPVKGVDVFGVKGLRIGELETFGDCIWGFYSFDCSEPCAKDCLDTRCSIDGECLNCQPGFYGLTCDGECGNCAGTGKCNLFTGYCDEGCKPGFMDNDCRQKCGNCAGAGQCNITTGYCDEGCTPWFMSYDCRQKCGNCAGAGKCDISTGFCDEGCKPGYMGYDCRQRCGNCAGAGKCNISTGYCDEDCNPGYMGYDCRRRCGYCSGAGDCNILTGQCDQGCRPGYMAFDCRQKCVGSCGGSGRCHQYTSNCQSGCRQYYHGLNCTEECSGNCGGSGRCNDRTGKCNEGCLGFFIGDTCNERLYICSDVCAGNGTCDANTKTCLDGCKPGLFGLNCTRPVKCSPFCGGTGSCFEVTQECRSGCQLGYFRRSCTTTGLLSAEDSWTCHCPDEICSKTMPTCQSNKCPRGWFGPYCYHRDLAVYTQMSAPELVDNDDLTCSSKAVNNISTIWSDKITVSWFRLVFQAPVEKHLEESFNITYQSNGTQYNCVGLTAMRVPQSSNKALDVPCHVFYDINEVLIEWIVPRTLCSIYIFEGRNVAEVSEPYLTNKYDKSFRTLPFLIDGDVSTQKCTYMNVGHNDTLNWVTKGNFEIFRLNLYTVPRYINTTVHVQFETKRRNVYFANNFNWNNTLFKFSITFSDVKYISIFKLEVTEGMLQLCEIELIGDCVSGFFGYLCEGICSLTCANQMCDNYGRCIQCVQGRKGPYCQDVEIIEVIVNTTLTTPLAGQAEGDKFHHSEEIFLLIVFITIPIVACFLCYGLLTVYTERTSSLYNVEF</sequence>
<feature type="domain" description="EGF-like" evidence="3">
    <location>
        <begin position="585"/>
        <end position="617"/>
    </location>
</feature>
<dbReference type="GeneID" id="106054029"/>
<feature type="domain" description="EGF-like" evidence="3">
    <location>
        <begin position="448"/>
        <end position="479"/>
    </location>
</feature>
<feature type="chain" id="PRO_5040902067" evidence="2">
    <location>
        <begin position="25"/>
        <end position="1055"/>
    </location>
</feature>
<name>A0A9W3BHJ6_BIOGL</name>
<gene>
    <name evidence="5" type="primary">LOC106054029</name>
</gene>
<dbReference type="OrthoDB" id="409374at2759"/>
<feature type="domain" description="EGF-like" evidence="3">
    <location>
        <begin position="958"/>
        <end position="987"/>
    </location>
</feature>
<dbReference type="InterPro" id="IPR000742">
    <property type="entry name" value="EGF"/>
</dbReference>
<organism evidence="4 5">
    <name type="scientific">Biomphalaria glabrata</name>
    <name type="common">Bloodfluke planorb</name>
    <name type="synonym">Freshwater snail</name>
    <dbReference type="NCBI Taxonomy" id="6526"/>
    <lineage>
        <taxon>Eukaryota</taxon>
        <taxon>Metazoa</taxon>
        <taxon>Spiralia</taxon>
        <taxon>Lophotrochozoa</taxon>
        <taxon>Mollusca</taxon>
        <taxon>Gastropoda</taxon>
        <taxon>Heterobranchia</taxon>
        <taxon>Euthyneura</taxon>
        <taxon>Panpulmonata</taxon>
        <taxon>Hygrophila</taxon>
        <taxon>Lymnaeoidea</taxon>
        <taxon>Planorbidae</taxon>
        <taxon>Biomphalaria</taxon>
    </lineage>
</organism>
<evidence type="ECO:0000256" key="1">
    <source>
        <dbReference type="SAM" id="Phobius"/>
    </source>
</evidence>
<evidence type="ECO:0000313" key="4">
    <source>
        <dbReference type="Proteomes" id="UP001165740"/>
    </source>
</evidence>
<keyword evidence="2" id="KW-0732">Signal</keyword>
<feature type="domain" description="EGF-like" evidence="3">
    <location>
        <begin position="548"/>
        <end position="580"/>
    </location>
</feature>
<keyword evidence="1" id="KW-1133">Transmembrane helix</keyword>
<feature type="domain" description="EGF-like" evidence="3">
    <location>
        <begin position="411"/>
        <end position="446"/>
    </location>
</feature>
<proteinExistence type="predicted"/>
<protein>
    <submittedName>
        <fullName evidence="5">Uncharacterized protein LOC106054029</fullName>
    </submittedName>
</protein>
<feature type="transmembrane region" description="Helical" evidence="1">
    <location>
        <begin position="1019"/>
        <end position="1040"/>
    </location>
</feature>
<feature type="domain" description="EGF-like" evidence="3">
    <location>
        <begin position="349"/>
        <end position="380"/>
    </location>
</feature>
<dbReference type="InterPro" id="IPR052108">
    <property type="entry name" value="MEGF/SIB"/>
</dbReference>
<dbReference type="AlphaFoldDB" id="A0A9W3BHJ6"/>
<dbReference type="SMART" id="SM00181">
    <property type="entry name" value="EGF"/>
    <property type="match status" value="7"/>
</dbReference>
<dbReference type="Proteomes" id="UP001165740">
    <property type="component" value="Chromosome 9"/>
</dbReference>
<evidence type="ECO:0000256" key="2">
    <source>
        <dbReference type="SAM" id="SignalP"/>
    </source>
</evidence>
<dbReference type="PANTHER" id="PTHR24035">
    <property type="entry name" value="MULTIPLE EPIDERMAL GROWTH FACTOR-LIKE DOMAINS PROTEIN"/>
    <property type="match status" value="1"/>
</dbReference>
<keyword evidence="4" id="KW-1185">Reference proteome</keyword>
<feature type="domain" description="EGF-like" evidence="3">
    <location>
        <begin position="314"/>
        <end position="347"/>
    </location>
</feature>
<reference evidence="5" key="1">
    <citation type="submission" date="2025-08" db="UniProtKB">
        <authorList>
            <consortium name="RefSeq"/>
        </authorList>
    </citation>
    <scope>IDENTIFICATION</scope>
</reference>
<dbReference type="RefSeq" id="XP_055898914.1">
    <property type="nucleotide sequence ID" value="XM_056042939.1"/>
</dbReference>
<accession>A0A9W3BHJ6</accession>
<keyword evidence="1" id="KW-0472">Membrane</keyword>
<evidence type="ECO:0000259" key="3">
    <source>
        <dbReference type="SMART" id="SM00181"/>
    </source>
</evidence>
<feature type="signal peptide" evidence="2">
    <location>
        <begin position="1"/>
        <end position="24"/>
    </location>
</feature>
<keyword evidence="1" id="KW-0812">Transmembrane</keyword>